<keyword evidence="10 11" id="KW-0238">DNA-binding</keyword>
<dbReference type="CDD" id="cd22332">
    <property type="entry name" value="HsdR_N"/>
    <property type="match status" value="1"/>
</dbReference>
<dbReference type="Gene3D" id="3.90.1570.50">
    <property type="match status" value="2"/>
</dbReference>
<dbReference type="InterPro" id="IPR022625">
    <property type="entry name" value="TypeI_RM_Rsu_C"/>
</dbReference>
<dbReference type="SUPFAM" id="SSF52540">
    <property type="entry name" value="P-loop containing nucleoside triphosphate hydrolases"/>
    <property type="match status" value="2"/>
</dbReference>
<dbReference type="InterPro" id="IPR004473">
    <property type="entry name" value="Restrct_endonuc_typeI_HsdR"/>
</dbReference>
<dbReference type="GO" id="GO:0009307">
    <property type="term" value="P:DNA restriction-modification system"/>
    <property type="evidence" value="ECO:0007669"/>
    <property type="project" value="UniProtKB-KW"/>
</dbReference>
<dbReference type="GO" id="GO:0005524">
    <property type="term" value="F:ATP binding"/>
    <property type="evidence" value="ECO:0007669"/>
    <property type="project" value="UniProtKB-KW"/>
</dbReference>
<dbReference type="PANTHER" id="PTHR30195">
    <property type="entry name" value="TYPE I SITE-SPECIFIC DEOXYRIBONUCLEASE PROTEIN SUBUNIT M AND R"/>
    <property type="match status" value="1"/>
</dbReference>
<dbReference type="InterPro" id="IPR027417">
    <property type="entry name" value="P-loop_NTPase"/>
</dbReference>
<evidence type="ECO:0000256" key="1">
    <source>
        <dbReference type="ARBA" id="ARBA00000851"/>
    </source>
</evidence>
<evidence type="ECO:0000256" key="6">
    <source>
        <dbReference type="ARBA" id="ARBA00022747"/>
    </source>
</evidence>
<sequence length="1045" mass="118399">MTNPYASTGSSSVPIAASEDATVVAEYSPTAVPSAAYQSEAALENNLIEILTSQGYRRVSCRDEKSLLANLRGHLSRLNDVEFTDAEWNRLLQEFITPHDDDVLAKTRRIQHERAVYTFTFDDGTRENIRLIDFDNPHNNVFEVLNQYVAPTTNPAHRTNRYDVTILINGLPILQCELKKRGVDLKQAFNQIGRYSRDSFSTSSKLFDYVHVFVISNGSLTKYYSNTTRILARKSADETTSTRVMKSNSFKFTMWWSDAKNRRIADLSDFARTFLARRSLFNIIAKYCVLDTNDVLLIMRPYQIVATERIVTKVLAGIHNRTLLGTVNAGGYIWHTTGSGKTLTSFKTAQLVAQYPEVAKVIFVVDRQDLDYQTMKEYDKFAKGAANGNNSAKVLRGQLLDDECQIIVTTIQKLNHLTGDKEVLDVYDKHVVFIFDECHRSQFGSMHKRIAKRFSKAAMFGFTGTPIFHTVEDEHKRHNVLAVPETTEQVFGPRLHTYTIMDAIRDDNVLRFNIQTYDTMAANVLEDVEAAGIDREKALLAPDRIASVVDHILDNFSRHTSRSSTYSLTVQDYDPVAFKKGVDTQRTVTTVSGFNAMMAASSIPAAQAYYTAFREHMATRPPKERLKVATIFSAASGEQEVFDDEGFLDGEDFSADALGVDDKAFLAAAVEDYNELFDTNFSVSDNQSFQNYYRDLSQRMKNRELDLVIVVNMFLTGFDAPTLNTLYVDKNLRRHGLIQAFSRTNRILGSKKVAGNIVCYRNLDDEIEEAIARFGDAEAYNVVVLQSYDFYRNLFVDAVDKLREIAAPGEIPESEKVQREFVKQFSTILQLINTLDMFAEFDADDTLSRRDFQDYQSVYLHLHDTMTHTSEGEVIDIVEDLTFEIALVGKYAVDVDYILELVMQLKDARGNLKEEDRERVQREVDSSPSLRMKSDLIEAFLSQLQGESTPQDFYEMASKKFVSELDTVVKRFNLKREETYHFVTQGIADGRLSAAGMGAARIMPAQRRFGRATTTTVSRDEVVAELNHLLERFADIIGSDVLVSQ</sequence>
<evidence type="ECO:0000256" key="10">
    <source>
        <dbReference type="ARBA" id="ARBA00023125"/>
    </source>
</evidence>
<comment type="similarity">
    <text evidence="2 11">Belongs to the HsdR family.</text>
</comment>
<dbReference type="NCBIfam" id="TIGR00348">
    <property type="entry name" value="hsdR"/>
    <property type="match status" value="1"/>
</dbReference>
<comment type="caution">
    <text evidence="13">The sequence shown here is derived from an EMBL/GenBank/DDBJ whole genome shotgun (WGS) entry which is preliminary data.</text>
</comment>
<keyword evidence="7" id="KW-0255">Endonuclease</keyword>
<dbReference type="Pfam" id="PF12008">
    <property type="entry name" value="EcoR124_C"/>
    <property type="match status" value="1"/>
</dbReference>
<evidence type="ECO:0000256" key="9">
    <source>
        <dbReference type="ARBA" id="ARBA00022840"/>
    </source>
</evidence>
<dbReference type="Pfam" id="PF18766">
    <property type="entry name" value="SWI2_SNF2"/>
    <property type="match status" value="1"/>
</dbReference>
<dbReference type="Gene3D" id="1.20.58.910">
    <property type="match status" value="1"/>
</dbReference>
<dbReference type="RefSeq" id="WP_005327405.1">
    <property type="nucleotide sequence ID" value="NZ_ACVP01000011.1"/>
</dbReference>
<organism evidence="13 14">
    <name type="scientific">Corynebacterium tuberculostearicum SK141</name>
    <dbReference type="NCBI Taxonomy" id="553206"/>
    <lineage>
        <taxon>Bacteria</taxon>
        <taxon>Bacillati</taxon>
        <taxon>Actinomycetota</taxon>
        <taxon>Actinomycetes</taxon>
        <taxon>Mycobacteriales</taxon>
        <taxon>Corynebacteriaceae</taxon>
        <taxon>Corynebacterium</taxon>
    </lineage>
</organism>
<proteinExistence type="inferred from homology"/>
<keyword evidence="9 11" id="KW-0067">ATP-binding</keyword>
<dbReference type="CDD" id="cd18800">
    <property type="entry name" value="SF2_C_EcoR124I-like"/>
    <property type="match status" value="1"/>
</dbReference>
<keyword evidence="6 11" id="KW-0680">Restriction system</keyword>
<comment type="catalytic activity">
    <reaction evidence="1 11">
        <text>Endonucleolytic cleavage of DNA to give random double-stranded fragments with terminal 5'-phosphates, ATP is simultaneously hydrolyzed.</text>
        <dbReference type="EC" id="3.1.21.3"/>
    </reaction>
</comment>
<evidence type="ECO:0000256" key="8">
    <source>
        <dbReference type="ARBA" id="ARBA00022801"/>
    </source>
</evidence>
<dbReference type="Pfam" id="PF22679">
    <property type="entry name" value="T1R_D3-like"/>
    <property type="match status" value="1"/>
</dbReference>
<dbReference type="EMBL" id="ACVP01000011">
    <property type="protein sequence ID" value="EET77861.1"/>
    <property type="molecule type" value="Genomic_DNA"/>
</dbReference>
<dbReference type="CDD" id="cd18030">
    <property type="entry name" value="DEXHc_RE_I_HsdR"/>
    <property type="match status" value="1"/>
</dbReference>
<dbReference type="InterPro" id="IPR040980">
    <property type="entry name" value="SWI2_SNF2"/>
</dbReference>
<evidence type="ECO:0000256" key="7">
    <source>
        <dbReference type="ARBA" id="ARBA00022759"/>
    </source>
</evidence>
<gene>
    <name evidence="13" type="primary">hsdR</name>
    <name evidence="13" type="ORF">CORTU0001_2173</name>
</gene>
<evidence type="ECO:0000256" key="4">
    <source>
        <dbReference type="ARBA" id="ARBA00022722"/>
    </source>
</evidence>
<feature type="domain" description="Helicase ATP-binding" evidence="12">
    <location>
        <begin position="322"/>
        <end position="484"/>
    </location>
</feature>
<dbReference type="REBASE" id="440845">
    <property type="entry name" value="Ctu141ORF2171P"/>
</dbReference>
<dbReference type="Pfam" id="PF04313">
    <property type="entry name" value="HSDR_N"/>
    <property type="match status" value="1"/>
</dbReference>
<accession>C6R862</accession>
<dbReference type="InterPro" id="IPR051268">
    <property type="entry name" value="Type-I_R_enzyme_R_subunit"/>
</dbReference>
<dbReference type="GO" id="GO:0003677">
    <property type="term" value="F:DNA binding"/>
    <property type="evidence" value="ECO:0007669"/>
    <property type="project" value="UniProtKB-KW"/>
</dbReference>
<evidence type="ECO:0000313" key="14">
    <source>
        <dbReference type="Proteomes" id="UP000004384"/>
    </source>
</evidence>
<evidence type="ECO:0000256" key="5">
    <source>
        <dbReference type="ARBA" id="ARBA00022741"/>
    </source>
</evidence>
<dbReference type="SMART" id="SM00487">
    <property type="entry name" value="DEXDc"/>
    <property type="match status" value="1"/>
</dbReference>
<comment type="function">
    <text evidence="11">Subunit R is required for both nuclease and ATPase activities, but not for modification.</text>
</comment>
<evidence type="ECO:0000256" key="2">
    <source>
        <dbReference type="ARBA" id="ARBA00008598"/>
    </source>
</evidence>
<dbReference type="PANTHER" id="PTHR30195:SF16">
    <property type="entry name" value="TYPE I RESTRICTION ENZYME ENDONUCLEASE SUBUNIT"/>
    <property type="match status" value="1"/>
</dbReference>
<dbReference type="GO" id="GO:0009035">
    <property type="term" value="F:type I site-specific deoxyribonuclease activity"/>
    <property type="evidence" value="ECO:0007669"/>
    <property type="project" value="UniProtKB-EC"/>
</dbReference>
<dbReference type="EC" id="3.1.21.3" evidence="11"/>
<dbReference type="PROSITE" id="PS51192">
    <property type="entry name" value="HELICASE_ATP_BIND_1"/>
    <property type="match status" value="1"/>
</dbReference>
<dbReference type="InterPro" id="IPR014001">
    <property type="entry name" value="Helicase_ATP-bd"/>
</dbReference>
<dbReference type="AlphaFoldDB" id="C6R862"/>
<evidence type="ECO:0000259" key="12">
    <source>
        <dbReference type="PROSITE" id="PS51192"/>
    </source>
</evidence>
<dbReference type="Proteomes" id="UP000004384">
    <property type="component" value="Unassembled WGS sequence"/>
</dbReference>
<keyword evidence="4" id="KW-0540">Nuclease</keyword>
<dbReference type="InterPro" id="IPR055180">
    <property type="entry name" value="HsdR_RecA-like_helicase_dom_2"/>
</dbReference>
<protein>
    <recommendedName>
        <fullName evidence="11">Type I restriction enzyme endonuclease subunit</fullName>
        <shortName evidence="11">R protein</shortName>
        <ecNumber evidence="11">3.1.21.3</ecNumber>
    </recommendedName>
</protein>
<evidence type="ECO:0000313" key="13">
    <source>
        <dbReference type="EMBL" id="EET77861.1"/>
    </source>
</evidence>
<keyword evidence="8 11" id="KW-0378">Hydrolase</keyword>
<evidence type="ECO:0000256" key="11">
    <source>
        <dbReference type="RuleBase" id="RU364115"/>
    </source>
</evidence>
<name>C6R862_9CORY</name>
<reference evidence="13 14" key="1">
    <citation type="submission" date="2009-06" db="EMBL/GenBank/DDBJ databases">
        <authorList>
            <person name="Dodson R."/>
            <person name="Sebastian Y."/>
            <person name="Madupu R."/>
            <person name="Durkin A.S."/>
            <person name="Torralba M."/>
            <person name="Methe B."/>
            <person name="Sutton G.G."/>
            <person name="Strausberg R.L."/>
            <person name="Nelson K.E."/>
        </authorList>
    </citation>
    <scope>NUCLEOTIDE SEQUENCE [LARGE SCALE GENOMIC DNA]</scope>
    <source>
        <strain evidence="13 14">SK141</strain>
    </source>
</reference>
<evidence type="ECO:0000256" key="3">
    <source>
        <dbReference type="ARBA" id="ARBA00011296"/>
    </source>
</evidence>
<dbReference type="Gene3D" id="3.40.50.300">
    <property type="entry name" value="P-loop containing nucleotide triphosphate hydrolases"/>
    <property type="match status" value="2"/>
</dbReference>
<comment type="subunit">
    <text evidence="3 11">The type I restriction/modification system is composed of three polypeptides R, M and S.</text>
</comment>
<keyword evidence="5 11" id="KW-0547">Nucleotide-binding</keyword>
<dbReference type="InterPro" id="IPR007409">
    <property type="entry name" value="Restrct_endonuc_type1_HsdR_N"/>
</dbReference>